<evidence type="ECO:0000313" key="2">
    <source>
        <dbReference type="EMBL" id="CAB0014836.1"/>
    </source>
</evidence>
<feature type="compositionally biased region" description="Basic residues" evidence="1">
    <location>
        <begin position="176"/>
        <end position="188"/>
    </location>
</feature>
<evidence type="ECO:0000256" key="1">
    <source>
        <dbReference type="SAM" id="MobiDB-lite"/>
    </source>
</evidence>
<reference evidence="2 3" key="1">
    <citation type="submission" date="2020-02" db="EMBL/GenBank/DDBJ databases">
        <authorList>
            <person name="Ferguson B K."/>
        </authorList>
    </citation>
    <scope>NUCLEOTIDE SEQUENCE [LARGE SCALE GENOMIC DNA]</scope>
</reference>
<feature type="region of interest" description="Disordered" evidence="1">
    <location>
        <begin position="91"/>
        <end position="194"/>
    </location>
</feature>
<dbReference type="AlphaFoldDB" id="A0A6H5HCD8"/>
<keyword evidence="3" id="KW-1185">Reference proteome</keyword>
<gene>
    <name evidence="2" type="ORF">NTEN_LOCUS19243</name>
</gene>
<evidence type="ECO:0000313" key="3">
    <source>
        <dbReference type="Proteomes" id="UP000479000"/>
    </source>
</evidence>
<accession>A0A6H5HCD8</accession>
<feature type="compositionally biased region" description="Basic and acidic residues" evidence="1">
    <location>
        <begin position="101"/>
        <end position="113"/>
    </location>
</feature>
<feature type="compositionally biased region" description="Basic and acidic residues" evidence="1">
    <location>
        <begin position="1038"/>
        <end position="1054"/>
    </location>
</feature>
<dbReference type="Proteomes" id="UP000479000">
    <property type="component" value="Unassembled WGS sequence"/>
</dbReference>
<feature type="compositionally biased region" description="Basic residues" evidence="1">
    <location>
        <begin position="1007"/>
        <end position="1017"/>
    </location>
</feature>
<feature type="compositionally biased region" description="Basic and acidic residues" evidence="1">
    <location>
        <begin position="126"/>
        <end position="139"/>
    </location>
</feature>
<dbReference type="EMBL" id="CADCXU010028222">
    <property type="protein sequence ID" value="CAB0014836.1"/>
    <property type="molecule type" value="Genomic_DNA"/>
</dbReference>
<feature type="region of interest" description="Disordered" evidence="1">
    <location>
        <begin position="449"/>
        <end position="469"/>
    </location>
</feature>
<sequence length="1054" mass="113847">MEVLCVIYAPLVSLGNKICSSFNEEVSVCPSARLQRKIDQSRYSCLSGAAAIPGRRGTVPVPSAIPASARSGRGRSMRWRDMKACLILSKQRHGAEPPGAEDDKFSTETESVKLRRLPSTFEGTGETEKDDRTVSEWKRARIRTTLNNRLPKTQKWETRDRRNSLHSDETSSSSRSRTRRLPGRRSHSAPHLVSFQIPPGTRPVNYLARFLYHSLPLYSISASSSGTWGNLHFTRQNAERSRQKEWKEIKGEELEIKGTSTHPEGKIRSRSHGHLCPAFLGMSLTMFIGPLKSKIVLFYTFALSKSSKDFLHQKEENEVPPGRGISIRIRSDDIEFHAQIPTKVSPCASERHTQTALLYLPNVRLQRNGVHRSNSLPERKGGIQANLRDISVGSTTSFANLKPSNPECGVLGSSVRRRTVGGAYRPLTRISDRVAEAVERIISFLSVASTDGGQGRAPPGRRTDGHDGAAEGASRIHWALRRYMAHYPGGLIVFARLRGPGQPRPGSCWQTISDRVRRRGAEGIRSRRRMGATELAEMPNPRGGRRVRESVLPAIHRRGVAGRLFAERRQTFVDACERRRAPIRCDSSCGVQSAGNLKRQGSAGMASRKNSDVPVTYIFEVAQAMMAAQRHPEEVKRSSIDSRADLDDEKLVDVVGTSDTPHSLHLHHHHPVARSWLTGDQIEAGRRVSGGTHGDGDSEAESSCESESGPGFRPPSPQDPSGPGPSGSHHGGGGGDYPSPNISVGPPIHPAPHLLPYLLPYSPSAAAAAAAAGLYHSAGGPHPAVLAPAPPLGSLFSASHHASSLLFNAQLALAAQHPAAFFGPAAAAAAYTAGLSPHSPHSQGGGVHSLKAVASLGSTGLHRFSPYSLPPPSLIGGGGAGSPLGSAFETVTPAGGGGATSPKAPSPPPATPSPPPPTLQANHEPPLPSTASELKTSFKSCMKFFSSSSKSPSTVEIGRCQLKIRQVRSWFGHDRNARFPKNSGGEGADPKVRARSRWKTFGFPVPSRRRRAKKRNGRPVDSGERSRETSNCASNREAAARRGERRVDQFSRRG</sequence>
<feature type="compositionally biased region" description="Basic and acidic residues" evidence="1">
    <location>
        <begin position="154"/>
        <end position="169"/>
    </location>
</feature>
<feature type="compositionally biased region" description="Pro residues" evidence="1">
    <location>
        <begin position="904"/>
        <end position="918"/>
    </location>
</feature>
<proteinExistence type="predicted"/>
<protein>
    <submittedName>
        <fullName evidence="2">Uncharacterized protein</fullName>
    </submittedName>
</protein>
<feature type="region of interest" description="Disordered" evidence="1">
    <location>
        <begin position="685"/>
        <end position="745"/>
    </location>
</feature>
<feature type="region of interest" description="Disordered" evidence="1">
    <location>
        <begin position="878"/>
        <end position="932"/>
    </location>
</feature>
<feature type="compositionally biased region" description="Pro residues" evidence="1">
    <location>
        <begin position="712"/>
        <end position="723"/>
    </location>
</feature>
<organism evidence="2 3">
    <name type="scientific">Nesidiocoris tenuis</name>
    <dbReference type="NCBI Taxonomy" id="355587"/>
    <lineage>
        <taxon>Eukaryota</taxon>
        <taxon>Metazoa</taxon>
        <taxon>Ecdysozoa</taxon>
        <taxon>Arthropoda</taxon>
        <taxon>Hexapoda</taxon>
        <taxon>Insecta</taxon>
        <taxon>Pterygota</taxon>
        <taxon>Neoptera</taxon>
        <taxon>Paraneoptera</taxon>
        <taxon>Hemiptera</taxon>
        <taxon>Heteroptera</taxon>
        <taxon>Panheteroptera</taxon>
        <taxon>Cimicomorpha</taxon>
        <taxon>Miridae</taxon>
        <taxon>Dicyphina</taxon>
        <taxon>Nesidiocoris</taxon>
    </lineage>
</organism>
<name>A0A6H5HCD8_9HEMI</name>
<feature type="region of interest" description="Disordered" evidence="1">
    <location>
        <begin position="975"/>
        <end position="1054"/>
    </location>
</feature>